<dbReference type="Gene3D" id="3.55.50.30">
    <property type="match status" value="1"/>
</dbReference>
<sequence>MSGPDPTGDEQERLETEAVTWIVRLTSGDATEADHDAVNAWRRLSPDHEEAFLKVERLWIGLEGLRSHVAEPSAEFLSTKSAPASSTVASAGRGRRATARPRVAWCAIAATLSAIAITVVLQSGFFARFSADYRTGTGDQETARLADGSLLQLNTQAAVAIRFTDSTRRVDVLEGEADFQVAKDISRPFVVTTDDGNVRAVGTEFMVRKMPDTTVVTVIEGIVEIRALPGRSGGDEPVRLEAGQRLQFGPALGVGPVQRVDTHLATAWQRNKLIFEGTPLATVVDEINRYRPGHIMLLSPSLSNHRVSGVFDLDRLDSAVAAIERTLPVTTVHMTNRYVFLR</sequence>
<dbReference type="PANTHER" id="PTHR30273:SF2">
    <property type="entry name" value="PROTEIN FECR"/>
    <property type="match status" value="1"/>
</dbReference>
<proteinExistence type="predicted"/>
<evidence type="ECO:0000256" key="1">
    <source>
        <dbReference type="SAM" id="Phobius"/>
    </source>
</evidence>
<dbReference type="AlphaFoldDB" id="A0A1W1IAK7"/>
<keyword evidence="1" id="KW-1133">Transmembrane helix</keyword>
<dbReference type="Pfam" id="PF16220">
    <property type="entry name" value="DUF4880"/>
    <property type="match status" value="1"/>
</dbReference>
<dbReference type="PANTHER" id="PTHR30273">
    <property type="entry name" value="PERIPLASMIC SIGNAL SENSOR AND SIGMA FACTOR ACTIVATOR FECR-RELATED"/>
    <property type="match status" value="1"/>
</dbReference>
<organism evidence="4 5">
    <name type="scientific">Nitrospira japonica</name>
    <dbReference type="NCBI Taxonomy" id="1325564"/>
    <lineage>
        <taxon>Bacteria</taxon>
        <taxon>Pseudomonadati</taxon>
        <taxon>Nitrospirota</taxon>
        <taxon>Nitrospiria</taxon>
        <taxon>Nitrospirales</taxon>
        <taxon>Nitrospiraceae</taxon>
        <taxon>Nitrospira</taxon>
    </lineage>
</organism>
<evidence type="ECO:0000313" key="4">
    <source>
        <dbReference type="EMBL" id="SLM50087.1"/>
    </source>
</evidence>
<gene>
    <name evidence="4" type="ORF">NSJP_3920</name>
</gene>
<keyword evidence="1" id="KW-0812">Transmembrane</keyword>
<feature type="domain" description="FecR N-terminal" evidence="3">
    <location>
        <begin position="17"/>
        <end position="58"/>
    </location>
</feature>
<dbReference type="Pfam" id="PF04773">
    <property type="entry name" value="FecR"/>
    <property type="match status" value="1"/>
</dbReference>
<evidence type="ECO:0000313" key="5">
    <source>
        <dbReference type="Proteomes" id="UP000192042"/>
    </source>
</evidence>
<dbReference type="Gene3D" id="2.60.120.1440">
    <property type="match status" value="1"/>
</dbReference>
<protein>
    <submittedName>
        <fullName evidence="4">FecR, iron siderophore sensor protein</fullName>
    </submittedName>
</protein>
<dbReference type="OrthoDB" id="8641865at2"/>
<evidence type="ECO:0000259" key="3">
    <source>
        <dbReference type="Pfam" id="PF16220"/>
    </source>
</evidence>
<name>A0A1W1IAK7_9BACT</name>
<dbReference type="InterPro" id="IPR012373">
    <property type="entry name" value="Ferrdict_sens_TM"/>
</dbReference>
<dbReference type="STRING" id="1325564.NSJP_3920"/>
<dbReference type="PIRSF" id="PIRSF018266">
    <property type="entry name" value="FecR"/>
    <property type="match status" value="1"/>
</dbReference>
<feature type="domain" description="FecR protein" evidence="2">
    <location>
        <begin position="132"/>
        <end position="224"/>
    </location>
</feature>
<dbReference type="EMBL" id="LT828648">
    <property type="protein sequence ID" value="SLM50087.1"/>
    <property type="molecule type" value="Genomic_DNA"/>
</dbReference>
<accession>A0A1W1IAK7</accession>
<dbReference type="GO" id="GO:0016989">
    <property type="term" value="F:sigma factor antagonist activity"/>
    <property type="evidence" value="ECO:0007669"/>
    <property type="project" value="TreeGrafter"/>
</dbReference>
<reference evidence="4 5" key="1">
    <citation type="submission" date="2017-03" db="EMBL/GenBank/DDBJ databases">
        <authorList>
            <person name="Afonso C.L."/>
            <person name="Miller P.J."/>
            <person name="Scott M.A."/>
            <person name="Spackman E."/>
            <person name="Goraichik I."/>
            <person name="Dimitrov K.M."/>
            <person name="Suarez D.L."/>
            <person name="Swayne D.E."/>
        </authorList>
    </citation>
    <scope>NUCLEOTIDE SEQUENCE [LARGE SCALE GENOMIC DNA]</scope>
    <source>
        <strain evidence="4">Genome sequencing of Nitrospira japonica strain NJ11</strain>
    </source>
</reference>
<dbReference type="InterPro" id="IPR006860">
    <property type="entry name" value="FecR"/>
</dbReference>
<dbReference type="KEGG" id="nja:NSJP_3920"/>
<feature type="transmembrane region" description="Helical" evidence="1">
    <location>
        <begin position="103"/>
        <end position="125"/>
    </location>
</feature>
<keyword evidence="5" id="KW-1185">Reference proteome</keyword>
<dbReference type="InterPro" id="IPR032623">
    <property type="entry name" value="FecR_N"/>
</dbReference>
<dbReference type="RefSeq" id="WP_080888239.1">
    <property type="nucleotide sequence ID" value="NZ_LT828648.1"/>
</dbReference>
<evidence type="ECO:0000259" key="2">
    <source>
        <dbReference type="Pfam" id="PF04773"/>
    </source>
</evidence>
<keyword evidence="1" id="KW-0472">Membrane</keyword>
<dbReference type="Proteomes" id="UP000192042">
    <property type="component" value="Chromosome I"/>
</dbReference>